<organism evidence="1">
    <name type="scientific">marine sediment metagenome</name>
    <dbReference type="NCBI Taxonomy" id="412755"/>
    <lineage>
        <taxon>unclassified sequences</taxon>
        <taxon>metagenomes</taxon>
        <taxon>ecological metagenomes</taxon>
    </lineage>
</organism>
<gene>
    <name evidence="1" type="ORF">LCGC14_1280350</name>
</gene>
<evidence type="ECO:0000313" key="1">
    <source>
        <dbReference type="EMBL" id="KKM86309.1"/>
    </source>
</evidence>
<name>A0A0F9KVG7_9ZZZZ</name>
<sequence>MSIIRTGPGLKLDKKLTWIENEEETIYEISLDGIKDMCEQPSLYIDPENIAQPGDILMINEKGSAEWTNPMEKFNDKDLREAYPPLEDAWQTLLIALQEYELTKKLVQDHDG</sequence>
<reference evidence="1" key="1">
    <citation type="journal article" date="2015" name="Nature">
        <title>Complex archaea that bridge the gap between prokaryotes and eukaryotes.</title>
        <authorList>
            <person name="Spang A."/>
            <person name="Saw J.H."/>
            <person name="Jorgensen S.L."/>
            <person name="Zaremba-Niedzwiedzka K."/>
            <person name="Martijn J."/>
            <person name="Lind A.E."/>
            <person name="van Eijk R."/>
            <person name="Schleper C."/>
            <person name="Guy L."/>
            <person name="Ettema T.J."/>
        </authorList>
    </citation>
    <scope>NUCLEOTIDE SEQUENCE</scope>
</reference>
<proteinExistence type="predicted"/>
<dbReference type="AlphaFoldDB" id="A0A0F9KVG7"/>
<dbReference type="EMBL" id="LAZR01007277">
    <property type="protein sequence ID" value="KKM86309.1"/>
    <property type="molecule type" value="Genomic_DNA"/>
</dbReference>
<protein>
    <submittedName>
        <fullName evidence="1">Uncharacterized protein</fullName>
    </submittedName>
</protein>
<accession>A0A0F9KVG7</accession>
<comment type="caution">
    <text evidence="1">The sequence shown here is derived from an EMBL/GenBank/DDBJ whole genome shotgun (WGS) entry which is preliminary data.</text>
</comment>